<dbReference type="Proteomes" id="UP000578531">
    <property type="component" value="Unassembled WGS sequence"/>
</dbReference>
<dbReference type="AlphaFoldDB" id="A0A8H6G797"/>
<feature type="region of interest" description="Disordered" evidence="1">
    <location>
        <begin position="536"/>
        <end position="585"/>
    </location>
</feature>
<comment type="caution">
    <text evidence="2">The sequence shown here is derived from an EMBL/GenBank/DDBJ whole genome shotgun (WGS) entry which is preliminary data.</text>
</comment>
<organism evidence="2 3">
    <name type="scientific">Letharia columbiana</name>
    <dbReference type="NCBI Taxonomy" id="112416"/>
    <lineage>
        <taxon>Eukaryota</taxon>
        <taxon>Fungi</taxon>
        <taxon>Dikarya</taxon>
        <taxon>Ascomycota</taxon>
        <taxon>Pezizomycotina</taxon>
        <taxon>Lecanoromycetes</taxon>
        <taxon>OSLEUM clade</taxon>
        <taxon>Lecanoromycetidae</taxon>
        <taxon>Lecanorales</taxon>
        <taxon>Lecanorineae</taxon>
        <taxon>Parmeliaceae</taxon>
        <taxon>Letharia</taxon>
    </lineage>
</organism>
<feature type="region of interest" description="Disordered" evidence="1">
    <location>
        <begin position="266"/>
        <end position="325"/>
    </location>
</feature>
<name>A0A8H6G797_9LECA</name>
<dbReference type="RefSeq" id="XP_037171077.1">
    <property type="nucleotide sequence ID" value="XM_037302498.1"/>
</dbReference>
<feature type="compositionally biased region" description="Polar residues" evidence="1">
    <location>
        <begin position="204"/>
        <end position="216"/>
    </location>
</feature>
<reference evidence="2 3" key="1">
    <citation type="journal article" date="2020" name="Genomics">
        <title>Complete, high-quality genomes from long-read metagenomic sequencing of two wolf lichen thalli reveals enigmatic genome architecture.</title>
        <authorList>
            <person name="McKenzie S.K."/>
            <person name="Walston R.F."/>
            <person name="Allen J.L."/>
        </authorList>
    </citation>
    <scope>NUCLEOTIDE SEQUENCE [LARGE SCALE GENOMIC DNA]</scope>
    <source>
        <strain evidence="2">WasteWater2</strain>
    </source>
</reference>
<proteinExistence type="predicted"/>
<feature type="region of interest" description="Disordered" evidence="1">
    <location>
        <begin position="203"/>
        <end position="230"/>
    </location>
</feature>
<feature type="compositionally biased region" description="Basic and acidic residues" evidence="1">
    <location>
        <begin position="536"/>
        <end position="547"/>
    </location>
</feature>
<evidence type="ECO:0000313" key="3">
    <source>
        <dbReference type="Proteomes" id="UP000578531"/>
    </source>
</evidence>
<feature type="compositionally biased region" description="Basic residues" evidence="1">
    <location>
        <begin position="67"/>
        <end position="76"/>
    </location>
</feature>
<dbReference type="GeneID" id="59282228"/>
<feature type="region of interest" description="Disordered" evidence="1">
    <location>
        <begin position="67"/>
        <end position="91"/>
    </location>
</feature>
<evidence type="ECO:0000313" key="2">
    <source>
        <dbReference type="EMBL" id="KAF6241837.1"/>
    </source>
</evidence>
<feature type="compositionally biased region" description="Basic residues" evidence="1">
    <location>
        <begin position="559"/>
        <end position="574"/>
    </location>
</feature>
<gene>
    <name evidence="2" type="ORF">HO173_000549</name>
</gene>
<dbReference type="EMBL" id="JACCJC010000001">
    <property type="protein sequence ID" value="KAF6241837.1"/>
    <property type="molecule type" value="Genomic_DNA"/>
</dbReference>
<keyword evidence="3" id="KW-1185">Reference proteome</keyword>
<evidence type="ECO:0000256" key="1">
    <source>
        <dbReference type="SAM" id="MobiDB-lite"/>
    </source>
</evidence>
<accession>A0A8H6G797</accession>
<dbReference type="OrthoDB" id="5383690at2759"/>
<protein>
    <submittedName>
        <fullName evidence="2">Uncharacterized protein</fullName>
    </submittedName>
</protein>
<sequence>MEDFERLLGVGLPLDRVEYIVSARQPVKHLMLLGLPKKTIRSVWVGSESCAFKGTGHRRNVTDLRGHHLTQKRRRSNYASKDPAAVAREASGDLHHKRSKILFGSKFIPLPGETMGKQVTQVREPREAFQPRKSRFSPKVDMNNSKAVSEEDFKQMEDFYSHLLRLKDGDMKVVDFDQFDFDQAESDQNDFDQVDFDQADADQYINTGSSNHGQASSEKEVAASTTEGPDDYDIEMAKAEEEGLFEEQPEPTPQTPGLPVFLAAVNREPERQTKRKRETVSSPELPTSDLPGEANHSEKRRKLQADTDFPQVPAPGLRKKGRKEHGGKLEPHLLFLRSSALAAVAQAVEAVGAVETPQEDSPDTPELDPLDLELLGEEPSNSEQTHPSVSKDLKMIIAEEMYPLVSHDDLRVVSAAANLLDTDQGNFNVAKLDSKDREALKKAFGNPGGLQPSVHTEKIPRTVTFSDRYYINKSLMKRHGYTEKFKAHDKVIGPSKEFQSFFATRRQRTEPGARLGAEFVAKSLLDGQKSPLKRLVRDSQKSNDARRRQQFSLPEAKVKKVKKVSAKDRRKIAVMKKSGLNAKKD</sequence>